<dbReference type="AlphaFoldDB" id="A0A3S4G1R1"/>
<feature type="region of interest" description="Disordered" evidence="1">
    <location>
        <begin position="171"/>
        <end position="262"/>
    </location>
</feature>
<feature type="compositionally biased region" description="Acidic residues" evidence="1">
    <location>
        <begin position="250"/>
        <end position="262"/>
    </location>
</feature>
<proteinExistence type="predicted"/>
<evidence type="ECO:0000313" key="4">
    <source>
        <dbReference type="Proteomes" id="UP000271603"/>
    </source>
</evidence>
<dbReference type="InterPro" id="IPR036388">
    <property type="entry name" value="WH-like_DNA-bd_sf"/>
</dbReference>
<sequence>MNEKVQNNNVYINGNVTPYANIEHLLREATRLTRKDNGVSEKLTPTDKMIYVEMRDKFFSYTSQGKEYYENHDQIAAAVGVGVATTYRSIKKWENLGLITRNQIRTKLGHLSNSYSVKSFSYEVENFFIEGVKGDISLPTSGLHGESQPEAPPVEICEAMPEQESRIKAAPQEEQHAMVLQPAEKHEPDAVRPPPSTPERDRDMNLDFDELLGNENGRKQGEPPQEEREEEYTYRVTRTPVPIPTKINPDDPDSWDEDSLPF</sequence>
<dbReference type="EMBL" id="LR134155">
    <property type="protein sequence ID" value="VEA73356.1"/>
    <property type="molecule type" value="Genomic_DNA"/>
</dbReference>
<feature type="domain" description="DUF6945" evidence="2">
    <location>
        <begin position="29"/>
        <end position="100"/>
    </location>
</feature>
<dbReference type="Proteomes" id="UP000271603">
    <property type="component" value="Chromosome"/>
</dbReference>
<dbReference type="Pfam" id="PF22182">
    <property type="entry name" value="DUF6945"/>
    <property type="match status" value="1"/>
</dbReference>
<dbReference type="InterPro" id="IPR054027">
    <property type="entry name" value="DUF6945"/>
</dbReference>
<organism evidence="3 4">
    <name type="scientific">Serratia rubidaea</name>
    <name type="common">Serratia marinorubra</name>
    <dbReference type="NCBI Taxonomy" id="61652"/>
    <lineage>
        <taxon>Bacteria</taxon>
        <taxon>Pseudomonadati</taxon>
        <taxon>Pseudomonadota</taxon>
        <taxon>Gammaproteobacteria</taxon>
        <taxon>Enterobacterales</taxon>
        <taxon>Yersiniaceae</taxon>
        <taxon>Serratia</taxon>
    </lineage>
</organism>
<dbReference type="Gene3D" id="1.10.10.10">
    <property type="entry name" value="Winged helix-like DNA-binding domain superfamily/Winged helix DNA-binding domain"/>
    <property type="match status" value="1"/>
</dbReference>
<reference evidence="3 4" key="1">
    <citation type="submission" date="2018-12" db="EMBL/GenBank/DDBJ databases">
        <authorList>
            <consortium name="Pathogen Informatics"/>
        </authorList>
    </citation>
    <scope>NUCLEOTIDE SEQUENCE [LARGE SCALE GENOMIC DNA]</scope>
    <source>
        <strain evidence="3 4">NCTC9419</strain>
    </source>
</reference>
<protein>
    <recommendedName>
        <fullName evidence="2">DUF6945 domain-containing protein</fullName>
    </recommendedName>
</protein>
<name>A0A3S4G1R1_SERRU</name>
<gene>
    <name evidence="3" type="ORF">NCTC9419_04985</name>
</gene>
<evidence type="ECO:0000259" key="2">
    <source>
        <dbReference type="Pfam" id="PF22182"/>
    </source>
</evidence>
<accession>A0A3S4G1R1</accession>
<evidence type="ECO:0000256" key="1">
    <source>
        <dbReference type="SAM" id="MobiDB-lite"/>
    </source>
</evidence>
<evidence type="ECO:0000313" key="3">
    <source>
        <dbReference type="EMBL" id="VEA73356.1"/>
    </source>
</evidence>